<evidence type="ECO:0000256" key="1">
    <source>
        <dbReference type="SAM" id="MobiDB-lite"/>
    </source>
</evidence>
<feature type="region of interest" description="Disordered" evidence="1">
    <location>
        <begin position="75"/>
        <end position="94"/>
    </location>
</feature>
<organism evidence="3 4">
    <name type="scientific">Ralstonia mannitolilytica</name>
    <dbReference type="NCBI Taxonomy" id="105219"/>
    <lineage>
        <taxon>Bacteria</taxon>
        <taxon>Pseudomonadati</taxon>
        <taxon>Pseudomonadota</taxon>
        <taxon>Betaproteobacteria</taxon>
        <taxon>Burkholderiales</taxon>
        <taxon>Burkholderiaceae</taxon>
        <taxon>Ralstonia</taxon>
    </lineage>
</organism>
<protein>
    <submittedName>
        <fullName evidence="3">His-Xaa-Ser repeat protein HxsA</fullName>
    </submittedName>
</protein>
<accession>A0AAJ4ZIM3</accession>
<comment type="caution">
    <text evidence="3">The sequence shown here is derived from an EMBL/GenBank/DDBJ whole genome shotgun (WGS) entry which is preliminary data.</text>
</comment>
<dbReference type="EMBL" id="UGVE01000001">
    <property type="protein sequence ID" value="SUD96088.1"/>
    <property type="molecule type" value="Genomic_DNA"/>
</dbReference>
<sequence length="94" mass="10075">MKRFMKSFAAVASGFAAHAATAAQVPQANVEPATTAAVPQATQPSEQIAVHTSQGDAFKFVLRRSTKDNKLMAWHSSHASHASHASHRSHYSGY</sequence>
<dbReference type="AlphaFoldDB" id="A0AAJ4ZIM3"/>
<dbReference type="KEGG" id="rmn:TK49_03605"/>
<gene>
    <name evidence="3" type="ORF">NCTC10894_00420</name>
</gene>
<feature type="chain" id="PRO_5042534843" evidence="2">
    <location>
        <begin position="23"/>
        <end position="94"/>
    </location>
</feature>
<reference evidence="3 4" key="1">
    <citation type="submission" date="2018-06" db="EMBL/GenBank/DDBJ databases">
        <authorList>
            <consortium name="Pathogen Informatics"/>
            <person name="Doyle S."/>
        </authorList>
    </citation>
    <scope>NUCLEOTIDE SEQUENCE [LARGE SCALE GENOMIC DNA]</scope>
    <source>
        <strain evidence="3 4">NCTC10894</strain>
    </source>
</reference>
<dbReference type="Proteomes" id="UP000255008">
    <property type="component" value="Unassembled WGS sequence"/>
</dbReference>
<feature type="signal peptide" evidence="2">
    <location>
        <begin position="1"/>
        <end position="22"/>
    </location>
</feature>
<evidence type="ECO:0000313" key="3">
    <source>
        <dbReference type="EMBL" id="SUD96088.1"/>
    </source>
</evidence>
<proteinExistence type="predicted"/>
<feature type="compositionally biased region" description="Basic residues" evidence="1">
    <location>
        <begin position="84"/>
        <end position="94"/>
    </location>
</feature>
<name>A0AAJ4ZIM3_9RALS</name>
<keyword evidence="2" id="KW-0732">Signal</keyword>
<dbReference type="NCBIfam" id="NF038296">
    <property type="entry name" value="HisXaaSer_A2"/>
    <property type="match status" value="1"/>
</dbReference>
<evidence type="ECO:0000313" key="4">
    <source>
        <dbReference type="Proteomes" id="UP000255008"/>
    </source>
</evidence>
<evidence type="ECO:0000256" key="2">
    <source>
        <dbReference type="SAM" id="SignalP"/>
    </source>
</evidence>